<feature type="compositionally biased region" description="Acidic residues" evidence="1">
    <location>
        <begin position="74"/>
        <end position="96"/>
    </location>
</feature>
<evidence type="ECO:0000256" key="1">
    <source>
        <dbReference type="SAM" id="MobiDB-lite"/>
    </source>
</evidence>
<organism evidence="2">
    <name type="scientific">Satyrvirus sp</name>
    <dbReference type="NCBI Taxonomy" id="2487771"/>
    <lineage>
        <taxon>Viruses</taxon>
        <taxon>Varidnaviria</taxon>
        <taxon>Bamfordvirae</taxon>
        <taxon>Nucleocytoviricota</taxon>
        <taxon>Megaviricetes</taxon>
        <taxon>Imitervirales</taxon>
        <taxon>Mimiviridae</taxon>
        <taxon>Megamimivirinae</taxon>
    </lineage>
</organism>
<dbReference type="EMBL" id="MK072464">
    <property type="protein sequence ID" value="AYV85646.1"/>
    <property type="molecule type" value="Genomic_DNA"/>
</dbReference>
<protein>
    <submittedName>
        <fullName evidence="2">Uncharacterized protein</fullName>
    </submittedName>
</protein>
<reference evidence="2" key="1">
    <citation type="submission" date="2018-10" db="EMBL/GenBank/DDBJ databases">
        <title>Hidden diversity of soil giant viruses.</title>
        <authorList>
            <person name="Schulz F."/>
            <person name="Alteio L."/>
            <person name="Goudeau D."/>
            <person name="Ryan E.M."/>
            <person name="Malmstrom R.R."/>
            <person name="Blanchard J."/>
            <person name="Woyke T."/>
        </authorList>
    </citation>
    <scope>NUCLEOTIDE SEQUENCE</scope>
    <source>
        <strain evidence="2">SAV1</strain>
    </source>
</reference>
<evidence type="ECO:0000313" key="2">
    <source>
        <dbReference type="EMBL" id="AYV85646.1"/>
    </source>
</evidence>
<name>A0A3G5AEJ9_9VIRU</name>
<feature type="region of interest" description="Disordered" evidence="1">
    <location>
        <begin position="67"/>
        <end position="104"/>
    </location>
</feature>
<gene>
    <name evidence="2" type="ORF">Satyrvirus28_4</name>
</gene>
<proteinExistence type="predicted"/>
<sequence>MSHTVDIYHYEYCSFSDNFVLEKVCEYVINANWNGSTCKSCQKPTEKPLCRKCFEDRIICAQCNVRRQSASTYDSDEDSDEDPDQDSDEDSDEDSAKDESTSKINASPWCRKCLKKIITDGQVVVRY</sequence>
<accession>A0A3G5AEJ9</accession>